<gene>
    <name evidence="4" type="ORF">FM069_13015</name>
</gene>
<name>A0A553GY80_9PSED</name>
<evidence type="ECO:0000256" key="2">
    <source>
        <dbReference type="ARBA" id="ARBA00007637"/>
    </source>
</evidence>
<dbReference type="Proteomes" id="UP000315235">
    <property type="component" value="Unassembled WGS sequence"/>
</dbReference>
<evidence type="ECO:0000259" key="3">
    <source>
        <dbReference type="Pfam" id="PF01370"/>
    </source>
</evidence>
<dbReference type="OrthoDB" id="5295702at2"/>
<dbReference type="Gene3D" id="3.40.50.720">
    <property type="entry name" value="NAD(P)-binding Rossmann-like Domain"/>
    <property type="match status" value="1"/>
</dbReference>
<organism evidence="4 5">
    <name type="scientific">Pseudomonas mangiferae</name>
    <dbReference type="NCBI Taxonomy" id="2593654"/>
    <lineage>
        <taxon>Bacteria</taxon>
        <taxon>Pseudomonadati</taxon>
        <taxon>Pseudomonadota</taxon>
        <taxon>Gammaproteobacteria</taxon>
        <taxon>Pseudomonadales</taxon>
        <taxon>Pseudomonadaceae</taxon>
        <taxon>Pseudomonas</taxon>
    </lineage>
</organism>
<dbReference type="PANTHER" id="PTHR43000">
    <property type="entry name" value="DTDP-D-GLUCOSE 4,6-DEHYDRATASE-RELATED"/>
    <property type="match status" value="1"/>
</dbReference>
<sequence>MPTLSLASPQIAADVEVLCRRLPDLRLLHGQRLLLSGGTGFFGRWLLATLDGLRRDGIEVAVTVISRDPGRFLADEPHYRGAGWLDWCAGDMRGVDLGGRPFDLLLHAGTDTSAAAHRDLLTVYDSILQGTRNLLDAAVAGSVRRVLLVGSGAQYGRQPDDVARISEQAGFACASESADSAYGEAKRAAETLGALYARRHGFAMTHARCFAFAGPGLPMDGHFAIGNFIRDALQGQPIRLNSRGEALRSYLYGADLAGWLLTLLLRGVPGEAYNVGSDAALSVADLAHRVAALLAPDLPVRIAEAGEAGLRSRYIPAIDKARGLGLDVWTGLDQAILSTAQWWREAQPDRSRA</sequence>
<dbReference type="AlphaFoldDB" id="A0A553GY80"/>
<dbReference type="CDD" id="cd08946">
    <property type="entry name" value="SDR_e"/>
    <property type="match status" value="1"/>
</dbReference>
<comment type="pathway">
    <text evidence="1">Bacterial outer membrane biogenesis; LPS O-antigen biosynthesis.</text>
</comment>
<evidence type="ECO:0000313" key="5">
    <source>
        <dbReference type="Proteomes" id="UP000315235"/>
    </source>
</evidence>
<proteinExistence type="inferred from homology"/>
<protein>
    <submittedName>
        <fullName evidence="4">NAD(P)-dependent oxidoreductase</fullName>
    </submittedName>
</protein>
<evidence type="ECO:0000256" key="1">
    <source>
        <dbReference type="ARBA" id="ARBA00005125"/>
    </source>
</evidence>
<comment type="similarity">
    <text evidence="2">Belongs to the NAD(P)-dependent epimerase/dehydratase family.</text>
</comment>
<feature type="domain" description="NAD-dependent epimerase/dehydratase" evidence="3">
    <location>
        <begin position="34"/>
        <end position="276"/>
    </location>
</feature>
<dbReference type="SUPFAM" id="SSF51735">
    <property type="entry name" value="NAD(P)-binding Rossmann-fold domains"/>
    <property type="match status" value="1"/>
</dbReference>
<dbReference type="RefSeq" id="WP_143488784.1">
    <property type="nucleotide sequence ID" value="NZ_VJOY01000008.1"/>
</dbReference>
<reference evidence="4 5" key="1">
    <citation type="submission" date="2019-07" db="EMBL/GenBank/DDBJ databases">
        <title>Pseudomonas mangiferae sp. nov., isolated from bark of mango tree in Thailand.</title>
        <authorList>
            <person name="Srisuk N."/>
            <person name="Anurat P."/>
        </authorList>
    </citation>
    <scope>NUCLEOTIDE SEQUENCE [LARGE SCALE GENOMIC DNA]</scope>
    <source>
        <strain evidence="4 5">DMKU_BBB3-04</strain>
    </source>
</reference>
<evidence type="ECO:0000313" key="4">
    <source>
        <dbReference type="EMBL" id="TRX74456.1"/>
    </source>
</evidence>
<dbReference type="Pfam" id="PF01370">
    <property type="entry name" value="Epimerase"/>
    <property type="match status" value="1"/>
</dbReference>
<dbReference type="EMBL" id="VJOY01000008">
    <property type="protein sequence ID" value="TRX74456.1"/>
    <property type="molecule type" value="Genomic_DNA"/>
</dbReference>
<dbReference type="InterPro" id="IPR036291">
    <property type="entry name" value="NAD(P)-bd_dom_sf"/>
</dbReference>
<accession>A0A553GY80</accession>
<comment type="caution">
    <text evidence="4">The sequence shown here is derived from an EMBL/GenBank/DDBJ whole genome shotgun (WGS) entry which is preliminary data.</text>
</comment>
<keyword evidence="5" id="KW-1185">Reference proteome</keyword>
<dbReference type="InterPro" id="IPR001509">
    <property type="entry name" value="Epimerase_deHydtase"/>
</dbReference>